<proteinExistence type="predicted"/>
<gene>
    <name evidence="2" type="ORF">UY76_C0018G0005</name>
</gene>
<evidence type="ECO:0000313" key="3">
    <source>
        <dbReference type="Proteomes" id="UP000034054"/>
    </source>
</evidence>
<organism evidence="2 3">
    <name type="scientific">Candidatus Uhrbacteria bacterium GW2011_GWA2_52_8d</name>
    <dbReference type="NCBI Taxonomy" id="1618979"/>
    <lineage>
        <taxon>Bacteria</taxon>
        <taxon>Candidatus Uhriibacteriota</taxon>
    </lineage>
</organism>
<name>A0A0G1ZWK2_9BACT</name>
<feature type="signal peptide" evidence="1">
    <location>
        <begin position="1"/>
        <end position="18"/>
    </location>
</feature>
<accession>A0A0G1ZWK2</accession>
<comment type="caution">
    <text evidence="2">The sequence shown here is derived from an EMBL/GenBank/DDBJ whole genome shotgun (WGS) entry which is preliminary data.</text>
</comment>
<protein>
    <recommendedName>
        <fullName evidence="4">Lipoprotein</fullName>
    </recommendedName>
</protein>
<keyword evidence="1" id="KW-0732">Signal</keyword>
<reference evidence="2 3" key="1">
    <citation type="journal article" date="2015" name="Nature">
        <title>rRNA introns, odd ribosomes, and small enigmatic genomes across a large radiation of phyla.</title>
        <authorList>
            <person name="Brown C.T."/>
            <person name="Hug L.A."/>
            <person name="Thomas B.C."/>
            <person name="Sharon I."/>
            <person name="Castelle C.J."/>
            <person name="Singh A."/>
            <person name="Wilkins M.J."/>
            <person name="Williams K.H."/>
            <person name="Banfield J.F."/>
        </authorList>
    </citation>
    <scope>NUCLEOTIDE SEQUENCE [LARGE SCALE GENOMIC DNA]</scope>
</reference>
<evidence type="ECO:0000256" key="1">
    <source>
        <dbReference type="SAM" id="SignalP"/>
    </source>
</evidence>
<sequence>MFRVFIFFFFLLGMIGCADVSSNFDTAGEDKDGDFMASEKAITRTYYVSNPTYPYCSSALYLKATGSSITKIVPSGGGVSWDTKTSSGTSSLYDTWYYKASYGRMDKDWSSSSGGLALGTVTVKVTGSSVTKLNYWFTDYNCDHD</sequence>
<dbReference type="Proteomes" id="UP000034054">
    <property type="component" value="Unassembled WGS sequence"/>
</dbReference>
<dbReference type="AlphaFoldDB" id="A0A0G1ZWK2"/>
<dbReference type="EMBL" id="LCRH01000018">
    <property type="protein sequence ID" value="KKW32742.1"/>
    <property type="molecule type" value="Genomic_DNA"/>
</dbReference>
<feature type="chain" id="PRO_5002541744" description="Lipoprotein" evidence="1">
    <location>
        <begin position="19"/>
        <end position="145"/>
    </location>
</feature>
<dbReference type="PROSITE" id="PS51257">
    <property type="entry name" value="PROKAR_LIPOPROTEIN"/>
    <property type="match status" value="1"/>
</dbReference>
<evidence type="ECO:0008006" key="4">
    <source>
        <dbReference type="Google" id="ProtNLM"/>
    </source>
</evidence>
<evidence type="ECO:0000313" key="2">
    <source>
        <dbReference type="EMBL" id="KKW32742.1"/>
    </source>
</evidence>